<evidence type="ECO:0000313" key="1">
    <source>
        <dbReference type="EMBL" id="CAB0615325.1"/>
    </source>
</evidence>
<dbReference type="KEGG" id="cdip:ERS451417_01775"/>
<dbReference type="Proteomes" id="UP000480222">
    <property type="component" value="Unassembled WGS sequence"/>
</dbReference>
<name>A0A0D6GRV2_CORDP</name>
<organism evidence="1 2">
    <name type="scientific">Corynebacterium diphtheriae</name>
    <dbReference type="NCBI Taxonomy" id="1717"/>
    <lineage>
        <taxon>Bacteria</taxon>
        <taxon>Bacillati</taxon>
        <taxon>Actinomycetota</taxon>
        <taxon>Actinomycetes</taxon>
        <taxon>Mycobacteriales</taxon>
        <taxon>Corynebacteriaceae</taxon>
        <taxon>Corynebacterium</taxon>
    </lineage>
</organism>
<comment type="caution">
    <text evidence="1">The sequence shown here is derived from an EMBL/GenBank/DDBJ whole genome shotgun (WGS) entry which is preliminary data.</text>
</comment>
<dbReference type="AlphaFoldDB" id="A0A0D6GRV2"/>
<accession>A0A0D6GRV2</accession>
<dbReference type="EMBL" id="CADDAV010000022">
    <property type="protein sequence ID" value="CAB0615325.1"/>
    <property type="molecule type" value="Genomic_DNA"/>
</dbReference>
<evidence type="ECO:0000313" key="2">
    <source>
        <dbReference type="Proteomes" id="UP000480222"/>
    </source>
</evidence>
<proteinExistence type="predicted"/>
<gene>
    <name evidence="1" type="ORF">CIP107547_01971</name>
</gene>
<dbReference type="RefSeq" id="WP_003852407.1">
    <property type="nucleotide sequence ID" value="NZ_CAJDYT010000014.1"/>
</dbReference>
<reference evidence="1 2" key="1">
    <citation type="submission" date="2020-02" db="EMBL/GenBank/DDBJ databases">
        <authorList>
            <person name="Brisse S."/>
        </authorList>
    </citation>
    <scope>NUCLEOTIDE SEQUENCE [LARGE SCALE GENOMIC DNA]</scope>
    <source>
        <strain evidence="1">CIP107547</strain>
    </source>
</reference>
<dbReference type="GeneID" id="29421725"/>
<dbReference type="OMA" id="WAGKLWG"/>
<protein>
    <submittedName>
        <fullName evidence="1">Membrane protein</fullName>
    </submittedName>
</protein>
<sequence>MTEKSQLPNFLTNASKHDWILWWAFALTGIYQLGLIPFRAVLLLNHTFLYAMLTGSGFSLVSLAASNPERIGFLCLSTVLAAASAIKFLPLFYLMGYRWGTEFLHYSFMGHPPRWYRVTERFIYRYFYLMLAAAFIPFSPIPAAILLVLAGIKKMNPWLIGGLAFICAIALKSFYTYLGLRFGMEVQGVLEQANRYINWITIALLAWMFIQIWWKQRKQ</sequence>